<dbReference type="SUPFAM" id="SSF57903">
    <property type="entry name" value="FYVE/PHD zinc finger"/>
    <property type="match status" value="1"/>
</dbReference>
<feature type="compositionally biased region" description="Pro residues" evidence="3">
    <location>
        <begin position="763"/>
        <end position="772"/>
    </location>
</feature>
<dbReference type="Proteomes" id="UP000887575">
    <property type="component" value="Unassembled WGS sequence"/>
</dbReference>
<evidence type="ECO:0000256" key="3">
    <source>
        <dbReference type="SAM" id="MobiDB-lite"/>
    </source>
</evidence>
<dbReference type="Pfam" id="PF00498">
    <property type="entry name" value="FHA"/>
    <property type="match status" value="1"/>
</dbReference>
<dbReference type="Gene3D" id="2.60.200.20">
    <property type="match status" value="1"/>
</dbReference>
<keyword evidence="2" id="KW-0539">Nucleus</keyword>
<evidence type="ECO:0000259" key="4">
    <source>
        <dbReference type="PROSITE" id="PS50006"/>
    </source>
</evidence>
<accession>A0AAF3EVX6</accession>
<feature type="region of interest" description="Disordered" evidence="3">
    <location>
        <begin position="291"/>
        <end position="313"/>
    </location>
</feature>
<comment type="subcellular location">
    <subcellularLocation>
        <location evidence="1">Nucleus</location>
    </subcellularLocation>
</comment>
<dbReference type="WBParaSite" id="MBELARI_LOCUS17722">
    <property type="protein sequence ID" value="MBELARI_LOCUS17722"/>
    <property type="gene ID" value="MBELARI_LOCUS17722"/>
</dbReference>
<name>A0AAF3EVX6_9BILA</name>
<dbReference type="GO" id="GO:0005634">
    <property type="term" value="C:nucleus"/>
    <property type="evidence" value="ECO:0007669"/>
    <property type="project" value="UniProtKB-SubCell"/>
</dbReference>
<evidence type="ECO:0000313" key="5">
    <source>
        <dbReference type="Proteomes" id="UP000887575"/>
    </source>
</evidence>
<dbReference type="InterPro" id="IPR013083">
    <property type="entry name" value="Znf_RING/FYVE/PHD"/>
</dbReference>
<dbReference type="InterPro" id="IPR000253">
    <property type="entry name" value="FHA_dom"/>
</dbReference>
<dbReference type="Gene3D" id="3.30.40.10">
    <property type="entry name" value="Zinc/RING finger domain, C3HC4 (zinc finger)"/>
    <property type="match status" value="1"/>
</dbReference>
<dbReference type="InterPro" id="IPR042803">
    <property type="entry name" value="TCF19"/>
</dbReference>
<proteinExistence type="predicted"/>
<dbReference type="GO" id="GO:0010468">
    <property type="term" value="P:regulation of gene expression"/>
    <property type="evidence" value="ECO:0007669"/>
    <property type="project" value="InterPro"/>
</dbReference>
<feature type="compositionally biased region" description="Low complexity" evidence="3">
    <location>
        <begin position="637"/>
        <end position="653"/>
    </location>
</feature>
<dbReference type="PROSITE" id="PS50006">
    <property type="entry name" value="FHA_DOMAIN"/>
    <property type="match status" value="1"/>
</dbReference>
<feature type="compositionally biased region" description="Low complexity" evidence="3">
    <location>
        <begin position="664"/>
        <end position="673"/>
    </location>
</feature>
<evidence type="ECO:0000256" key="1">
    <source>
        <dbReference type="ARBA" id="ARBA00004123"/>
    </source>
</evidence>
<dbReference type="InterPro" id="IPR008984">
    <property type="entry name" value="SMAD_FHA_dom_sf"/>
</dbReference>
<evidence type="ECO:0000256" key="2">
    <source>
        <dbReference type="ARBA" id="ARBA00023242"/>
    </source>
</evidence>
<feature type="region of interest" description="Disordered" evidence="3">
    <location>
        <begin position="363"/>
        <end position="777"/>
    </location>
</feature>
<organism evidence="5 6">
    <name type="scientific">Mesorhabditis belari</name>
    <dbReference type="NCBI Taxonomy" id="2138241"/>
    <lineage>
        <taxon>Eukaryota</taxon>
        <taxon>Metazoa</taxon>
        <taxon>Ecdysozoa</taxon>
        <taxon>Nematoda</taxon>
        <taxon>Chromadorea</taxon>
        <taxon>Rhabditida</taxon>
        <taxon>Rhabditina</taxon>
        <taxon>Rhabditomorpha</taxon>
        <taxon>Rhabditoidea</taxon>
        <taxon>Rhabditidae</taxon>
        <taxon>Mesorhabditinae</taxon>
        <taxon>Mesorhabditis</taxon>
    </lineage>
</organism>
<feature type="compositionally biased region" description="Basic and acidic residues" evidence="3">
    <location>
        <begin position="481"/>
        <end position="547"/>
    </location>
</feature>
<dbReference type="InterPro" id="IPR011011">
    <property type="entry name" value="Znf_FYVE_PHD"/>
</dbReference>
<dbReference type="AlphaFoldDB" id="A0AAF3EVX6"/>
<feature type="compositionally biased region" description="Low complexity" evidence="3">
    <location>
        <begin position="614"/>
        <end position="623"/>
    </location>
</feature>
<feature type="compositionally biased region" description="Polar residues" evidence="3">
    <location>
        <begin position="296"/>
        <end position="306"/>
    </location>
</feature>
<feature type="compositionally biased region" description="Basic and acidic residues" evidence="3">
    <location>
        <begin position="591"/>
        <end position="613"/>
    </location>
</feature>
<protein>
    <submittedName>
        <fullName evidence="6">FHA domain-containing protein</fullName>
    </submittedName>
</protein>
<dbReference type="CDD" id="cd22685">
    <property type="entry name" value="FHA_TCF19"/>
    <property type="match status" value="1"/>
</dbReference>
<dbReference type="PANTHER" id="PTHR15464:SF1">
    <property type="entry name" value="TRANSCRIPTION FACTOR 19"/>
    <property type="match status" value="1"/>
</dbReference>
<sequence length="841" mass="92676">MPTMSLRDFNYFHLRRLNQNKPGHDGKDNLILLVENTKFGRNPDMVDVVLTSAVYSNMISRNHAEILGKKNAQGKFDKYTISDSSLNGTYINDQRISNQPHELKEGDVIKFGHMNGAAVKAGQVAPQANAEFAFLVERAQAAHNYLGFDPNGRRRTTVSCKGDVDSLTEIVPGTHAEAARITQSANQTIPATATQPTSSVPAISNSLPWSAGQFYGASPAAPGTFQFPQALQFLNFNNATNPATANQFMSMLGARNQQLDPQWAAAMQCSIQMQPRLATAAQLQQAAQQAAFGGNPYQTPPSTSASFLPPSALDNRLATSTNATQQANLAFNMQHNSALVNSILQQQQQQQFVQSQQATSQQTSVVQQTGQPHVAVQNPPQIKTEPPTPTLPTATIKPQVGSPPMECDSSVPSPPKVRATPVAPQPTTAIPRAPSPRQTSSDQDQRSEKSWSMVDSPPMPRAPAPSHANRELSRTPSPKSDTPEAEKEAAREKEERERREKEEKEREKEEREKERKRKDDEEEKRRKEREREQREARERLKAAEAKAKANKGSRKGSEIARLINDLEGSFMTSARGSDLREQQELSPPPQPKKEKEKEKERPKQLGRASKSEKTSTAASTPSEKSVKTESTTKQQNKLLKQLSDVSSVSSSSDSEADKKKKKAPTTSNKKTSSVSQPKKDAPKRRPATPASNSSDSDSDTDSLSSLDDNHVRAKGSTAKKARRTSTPKAIKPSKPKTPIMPPKKRGRKPKSQGSSSSEESPEPEPMYPPPDPNVVFHDPIETCAMEKECNRPQTQNVNWVACDDCEKWYHAICILGKEDITGLDEFTCGCKEKKTKKKKMR</sequence>
<feature type="domain" description="FHA" evidence="4">
    <location>
        <begin position="37"/>
        <end position="96"/>
    </location>
</feature>
<dbReference type="SUPFAM" id="SSF49879">
    <property type="entry name" value="SMAD/FHA domain"/>
    <property type="match status" value="1"/>
</dbReference>
<reference evidence="6" key="1">
    <citation type="submission" date="2024-02" db="UniProtKB">
        <authorList>
            <consortium name="WormBaseParasite"/>
        </authorList>
    </citation>
    <scope>IDENTIFICATION</scope>
</reference>
<keyword evidence="5" id="KW-1185">Reference proteome</keyword>
<dbReference type="SMART" id="SM00240">
    <property type="entry name" value="FHA"/>
    <property type="match status" value="1"/>
</dbReference>
<dbReference type="PANTHER" id="PTHR15464">
    <property type="entry name" value="TRANSCRIPTION FACTOR 19"/>
    <property type="match status" value="1"/>
</dbReference>
<feature type="compositionally biased region" description="Low complexity" evidence="3">
    <location>
        <begin position="687"/>
        <end position="706"/>
    </location>
</feature>
<evidence type="ECO:0000313" key="6">
    <source>
        <dbReference type="WBParaSite" id="MBELARI_LOCUS17722"/>
    </source>
</evidence>